<dbReference type="PANTHER" id="PTHR37938">
    <property type="entry name" value="BLL0215 PROTEIN"/>
    <property type="match status" value="1"/>
</dbReference>
<evidence type="ECO:0000313" key="4">
    <source>
        <dbReference type="Proteomes" id="UP000249130"/>
    </source>
</evidence>
<evidence type="ECO:0000313" key="3">
    <source>
        <dbReference type="EMBL" id="RAI45554.1"/>
    </source>
</evidence>
<evidence type="ECO:0000259" key="2">
    <source>
        <dbReference type="Pfam" id="PF03703"/>
    </source>
</evidence>
<evidence type="ECO:0000256" key="1">
    <source>
        <dbReference type="SAM" id="Phobius"/>
    </source>
</evidence>
<keyword evidence="1" id="KW-0472">Membrane</keyword>
<organism evidence="3 4">
    <name type="scientific">Rhodoplanes roseus</name>
    <dbReference type="NCBI Taxonomy" id="29409"/>
    <lineage>
        <taxon>Bacteria</taxon>
        <taxon>Pseudomonadati</taxon>
        <taxon>Pseudomonadota</taxon>
        <taxon>Alphaproteobacteria</taxon>
        <taxon>Hyphomicrobiales</taxon>
        <taxon>Nitrobacteraceae</taxon>
        <taxon>Rhodoplanes</taxon>
    </lineage>
</organism>
<keyword evidence="1" id="KW-1133">Transmembrane helix</keyword>
<keyword evidence="4" id="KW-1185">Reference proteome</keyword>
<dbReference type="Pfam" id="PF03703">
    <property type="entry name" value="bPH_2"/>
    <property type="match status" value="1"/>
</dbReference>
<name>A0A327L5U0_9BRAD</name>
<feature type="transmembrane region" description="Helical" evidence="1">
    <location>
        <begin position="59"/>
        <end position="79"/>
    </location>
</feature>
<dbReference type="AlphaFoldDB" id="A0A327L5U0"/>
<feature type="transmembrane region" description="Helical" evidence="1">
    <location>
        <begin position="22"/>
        <end position="47"/>
    </location>
</feature>
<dbReference type="RefSeq" id="WP_111417652.1">
    <property type="nucleotide sequence ID" value="NZ_NPEX01000013.1"/>
</dbReference>
<protein>
    <recommendedName>
        <fullName evidence="2">YdbS-like PH domain-containing protein</fullName>
    </recommendedName>
</protein>
<gene>
    <name evidence="3" type="ORF">CH341_03545</name>
</gene>
<accession>A0A327L5U0</accession>
<keyword evidence="1" id="KW-0812">Transmembrane</keyword>
<dbReference type="InterPro" id="IPR005182">
    <property type="entry name" value="YdbS-like_PH"/>
</dbReference>
<comment type="caution">
    <text evidence="3">The sequence shown here is derived from an EMBL/GenBank/DDBJ whole genome shotgun (WGS) entry which is preliminary data.</text>
</comment>
<dbReference type="OrthoDB" id="7364486at2"/>
<reference evidence="3 4" key="1">
    <citation type="submission" date="2017-07" db="EMBL/GenBank/DDBJ databases">
        <title>Draft Genome Sequences of Select Purple Nonsulfur Bacteria.</title>
        <authorList>
            <person name="Lasarre B."/>
            <person name="Mckinlay J.B."/>
        </authorList>
    </citation>
    <scope>NUCLEOTIDE SEQUENCE [LARGE SCALE GENOMIC DNA]</scope>
    <source>
        <strain evidence="3 4">DSM 5909</strain>
    </source>
</reference>
<feature type="domain" description="YdbS-like PH" evidence="2">
    <location>
        <begin position="82"/>
        <end position="139"/>
    </location>
</feature>
<dbReference type="PANTHER" id="PTHR37938:SF1">
    <property type="entry name" value="BLL0215 PROTEIN"/>
    <property type="match status" value="1"/>
</dbReference>
<dbReference type="EMBL" id="NPEX01000013">
    <property type="protein sequence ID" value="RAI45554.1"/>
    <property type="molecule type" value="Genomic_DNA"/>
</dbReference>
<sequence>MGYVETVLQPGEIVRFRTKRHWVLYLPGLAVALPAAVWLGVAVVAYLEVDFPQTSDRVWLGASAAVLALGIVLLLRAWYRRRFTELAVTDRRVIYKAGLLRRSTSEMPLDRIEKIDVDQGILGQVLDFGTLTVNGVSSRIDSDRLRRIAAPNRFRSQVIASDRPPAPRPLVEEPGAVLVAAPVEVARIAAVPEPAAASPGR</sequence>
<dbReference type="Proteomes" id="UP000249130">
    <property type="component" value="Unassembled WGS sequence"/>
</dbReference>
<proteinExistence type="predicted"/>